<proteinExistence type="predicted"/>
<dbReference type="AlphaFoldDB" id="A0A4S5EIG3"/>
<feature type="compositionally biased region" description="Gly residues" evidence="1">
    <location>
        <begin position="139"/>
        <end position="149"/>
    </location>
</feature>
<reference evidence="2 3" key="1">
    <citation type="submission" date="2019-04" db="EMBL/GenBank/DDBJ databases">
        <title>Draft genome sequences for three unisolated Alnus-infective Frankia Sp+ strains, AgTrS, AiOr and AvVan, the first sequenced Frankia strains able to sporulate in-planta.</title>
        <authorList>
            <person name="Bethencourt L."/>
            <person name="Vautrin F."/>
            <person name="Taib N."/>
            <person name="Dubost A."/>
            <person name="Castro-Garcia L."/>
            <person name="Imbaud O."/>
            <person name="Abrouk D."/>
            <person name="Fournier P."/>
            <person name="Briolay J."/>
            <person name="Nguyen A."/>
            <person name="Normand P."/>
            <person name="Fernandez M.P."/>
            <person name="Brochier-Armanet C."/>
            <person name="Herrera-Belaroussi A."/>
        </authorList>
    </citation>
    <scope>NUCLEOTIDE SEQUENCE [LARGE SCALE GENOMIC DNA]</scope>
    <source>
        <strain evidence="2 3">AvVan</strain>
    </source>
</reference>
<gene>
    <name evidence="2" type="ORF">E7Y31_15260</name>
</gene>
<evidence type="ECO:0000313" key="2">
    <source>
        <dbReference type="EMBL" id="THJ71580.1"/>
    </source>
</evidence>
<sequence length="235" mass="24306">MFGAVGAGLNLAHGMSGGGGVVRGVVMAVVSVAGVVAHQLVTAAPPRLSRSGRSARRLARQAERRVVRARRSASRSAVVALAADGTARLVYAPGRYLPRRRRLVAAPEPAPLDGWDAALADLLASPAEPNGPDPINGADQGGPDGGSGGVAVAERPSPAPTTPPRPAPKVRQARPVIDPKARVKLTDAEALKAARRLAREHGAPVTAELVRTSLRVGPVRACQLRDQVNREVYGS</sequence>
<evidence type="ECO:0000313" key="3">
    <source>
        <dbReference type="Proteomes" id="UP000305282"/>
    </source>
</evidence>
<protein>
    <submittedName>
        <fullName evidence="2">Uncharacterized protein</fullName>
    </submittedName>
</protein>
<dbReference type="EMBL" id="SSXH01000398">
    <property type="protein sequence ID" value="THJ71580.1"/>
    <property type="molecule type" value="Genomic_DNA"/>
</dbReference>
<dbReference type="Proteomes" id="UP000305282">
    <property type="component" value="Unassembled WGS sequence"/>
</dbReference>
<feature type="compositionally biased region" description="Pro residues" evidence="1">
    <location>
        <begin position="157"/>
        <end position="167"/>
    </location>
</feature>
<evidence type="ECO:0000256" key="1">
    <source>
        <dbReference type="SAM" id="MobiDB-lite"/>
    </source>
</evidence>
<name>A0A4S5EIG3_9ACTN</name>
<feature type="region of interest" description="Disordered" evidence="1">
    <location>
        <begin position="124"/>
        <end position="180"/>
    </location>
</feature>
<comment type="caution">
    <text evidence="2">The sequence shown here is derived from an EMBL/GenBank/DDBJ whole genome shotgun (WGS) entry which is preliminary data.</text>
</comment>
<accession>A0A4S5EIG3</accession>
<organism evidence="2 3">
    <name type="scientific">Candidatus Frankia alpina</name>
    <dbReference type="NCBI Taxonomy" id="2699483"/>
    <lineage>
        <taxon>Bacteria</taxon>
        <taxon>Bacillati</taxon>
        <taxon>Actinomycetota</taxon>
        <taxon>Actinomycetes</taxon>
        <taxon>Frankiales</taxon>
        <taxon>Frankiaceae</taxon>
        <taxon>Frankia</taxon>
    </lineage>
</organism>
<keyword evidence="3" id="KW-1185">Reference proteome</keyword>